<name>A0ABY6DP45_9NEIS</name>
<comment type="similarity">
    <text evidence="2 6">Belongs to the class-I pyridoxal-phosphate-dependent aminotransferase family.</text>
</comment>
<dbReference type="Pfam" id="PF00155">
    <property type="entry name" value="Aminotran_1_2"/>
    <property type="match status" value="1"/>
</dbReference>
<dbReference type="CDD" id="cd00609">
    <property type="entry name" value="AAT_like"/>
    <property type="match status" value="1"/>
</dbReference>
<sequence>MLSQRANLISGSKTSGMRNLAARLKAEGKPVVNFAAGELDDNISDVVKHAAIQAVIAGNNKYTETIGIPELRQAIAIRLSQQTGLDWSADEVAVTAGAKQALFNTAMMLFNPGDEVIIPAPYWTTFPTQIRLTGALPIFVDTALTGYVLDSAAIAEKISQRTKAIVLNTPNNPTGSVIHADVLGEIAALAEQHGLWVIFDQCYSDFVYAEAQHLNILQIAPNLRSRVVIIDSFSKSHALAGWRVGYAAAPKALTAACSNLQSHTTSNPNAIAQIGALAALEHYDSRYHEKVLARLNANRQLGLQILQSLRDVEVITPEGGFYFYLNIRCKINGQAAEGQISNCAQLVEHLLANAQVAVVGGEAFGDLNGLRISYAINESDLEQGLWRIVNCLNAIVEPR</sequence>
<dbReference type="Proteomes" id="UP001061302">
    <property type="component" value="Chromosome"/>
</dbReference>
<proteinExistence type="inferred from homology"/>
<dbReference type="PROSITE" id="PS00105">
    <property type="entry name" value="AA_TRANSFER_CLASS_1"/>
    <property type="match status" value="1"/>
</dbReference>
<dbReference type="Gene3D" id="3.40.640.10">
    <property type="entry name" value="Type I PLP-dependent aspartate aminotransferase-like (Major domain)"/>
    <property type="match status" value="1"/>
</dbReference>
<keyword evidence="9" id="KW-1185">Reference proteome</keyword>
<keyword evidence="3 6" id="KW-0032">Aminotransferase</keyword>
<dbReference type="SUPFAM" id="SSF53383">
    <property type="entry name" value="PLP-dependent transferases"/>
    <property type="match status" value="1"/>
</dbReference>
<dbReference type="RefSeq" id="WP_263125232.1">
    <property type="nucleotide sequence ID" value="NZ_CP106753.1"/>
</dbReference>
<dbReference type="EMBL" id="CP106753">
    <property type="protein sequence ID" value="UXY15797.1"/>
    <property type="molecule type" value="Genomic_DNA"/>
</dbReference>
<evidence type="ECO:0000256" key="4">
    <source>
        <dbReference type="ARBA" id="ARBA00022679"/>
    </source>
</evidence>
<dbReference type="Gene3D" id="3.90.1150.10">
    <property type="entry name" value="Aspartate Aminotransferase, domain 1"/>
    <property type="match status" value="1"/>
</dbReference>
<evidence type="ECO:0000313" key="9">
    <source>
        <dbReference type="Proteomes" id="UP001061302"/>
    </source>
</evidence>
<evidence type="ECO:0000256" key="2">
    <source>
        <dbReference type="ARBA" id="ARBA00007441"/>
    </source>
</evidence>
<evidence type="ECO:0000256" key="5">
    <source>
        <dbReference type="ARBA" id="ARBA00022898"/>
    </source>
</evidence>
<dbReference type="PRINTS" id="PR00753">
    <property type="entry name" value="ACCSYNTHASE"/>
</dbReference>
<dbReference type="PANTHER" id="PTHR46383:SF1">
    <property type="entry name" value="ASPARTATE AMINOTRANSFERASE"/>
    <property type="match status" value="1"/>
</dbReference>
<organism evidence="8 9">
    <name type="scientific">Chitiniphilus purpureus</name>
    <dbReference type="NCBI Taxonomy" id="2981137"/>
    <lineage>
        <taxon>Bacteria</taxon>
        <taxon>Pseudomonadati</taxon>
        <taxon>Pseudomonadota</taxon>
        <taxon>Betaproteobacteria</taxon>
        <taxon>Neisseriales</taxon>
        <taxon>Chitinibacteraceae</taxon>
        <taxon>Chitiniphilus</taxon>
    </lineage>
</organism>
<dbReference type="InterPro" id="IPR015421">
    <property type="entry name" value="PyrdxlP-dep_Trfase_major"/>
</dbReference>
<dbReference type="EC" id="2.6.1.-" evidence="6"/>
<dbReference type="InterPro" id="IPR004838">
    <property type="entry name" value="NHTrfase_class1_PyrdxlP-BS"/>
</dbReference>
<accession>A0ABY6DP45</accession>
<gene>
    <name evidence="8" type="ORF">N8I74_01915</name>
</gene>
<evidence type="ECO:0000313" key="8">
    <source>
        <dbReference type="EMBL" id="UXY15797.1"/>
    </source>
</evidence>
<dbReference type="InterPro" id="IPR015422">
    <property type="entry name" value="PyrdxlP-dep_Trfase_small"/>
</dbReference>
<feature type="domain" description="Aminotransferase class I/classII large" evidence="7">
    <location>
        <begin position="30"/>
        <end position="387"/>
    </location>
</feature>
<evidence type="ECO:0000256" key="6">
    <source>
        <dbReference type="RuleBase" id="RU000481"/>
    </source>
</evidence>
<keyword evidence="5" id="KW-0663">Pyridoxal phosphate</keyword>
<dbReference type="InterPro" id="IPR015424">
    <property type="entry name" value="PyrdxlP-dep_Trfase"/>
</dbReference>
<comment type="cofactor">
    <cofactor evidence="1 6">
        <name>pyridoxal 5'-phosphate</name>
        <dbReference type="ChEBI" id="CHEBI:597326"/>
    </cofactor>
</comment>
<dbReference type="GO" id="GO:0008483">
    <property type="term" value="F:transaminase activity"/>
    <property type="evidence" value="ECO:0007669"/>
    <property type="project" value="UniProtKB-KW"/>
</dbReference>
<keyword evidence="4 6" id="KW-0808">Transferase</keyword>
<protein>
    <recommendedName>
        <fullName evidence="6">Aminotransferase</fullName>
        <ecNumber evidence="6">2.6.1.-</ecNumber>
    </recommendedName>
</protein>
<evidence type="ECO:0000256" key="3">
    <source>
        <dbReference type="ARBA" id="ARBA00022576"/>
    </source>
</evidence>
<evidence type="ECO:0000259" key="7">
    <source>
        <dbReference type="Pfam" id="PF00155"/>
    </source>
</evidence>
<reference evidence="8" key="1">
    <citation type="submission" date="2022-10" db="EMBL/GenBank/DDBJ databases">
        <title>Chitiniphilus purpureus sp. nov., a novel chitin-degrading bacterium isolated from crawfish pond sediment.</title>
        <authorList>
            <person name="Li K."/>
        </authorList>
    </citation>
    <scope>NUCLEOTIDE SEQUENCE</scope>
    <source>
        <strain evidence="8">CD1</strain>
    </source>
</reference>
<dbReference type="PANTHER" id="PTHR46383">
    <property type="entry name" value="ASPARTATE AMINOTRANSFERASE"/>
    <property type="match status" value="1"/>
</dbReference>
<dbReference type="InterPro" id="IPR004839">
    <property type="entry name" value="Aminotransferase_I/II_large"/>
</dbReference>
<evidence type="ECO:0000256" key="1">
    <source>
        <dbReference type="ARBA" id="ARBA00001933"/>
    </source>
</evidence>
<dbReference type="InterPro" id="IPR050596">
    <property type="entry name" value="AspAT/PAT-like"/>
</dbReference>